<dbReference type="InterPro" id="IPR005770">
    <property type="entry name" value="PhnD"/>
</dbReference>
<evidence type="ECO:0000313" key="3">
    <source>
        <dbReference type="EMBL" id="MDR7379474.1"/>
    </source>
</evidence>
<protein>
    <submittedName>
        <fullName evidence="3">Phosphonate transport system substrate-binding protein</fullName>
    </submittedName>
</protein>
<proteinExistence type="inferred from homology"/>
<dbReference type="EMBL" id="JAVDXT010000004">
    <property type="protein sequence ID" value="MDR7379474.1"/>
    <property type="molecule type" value="Genomic_DNA"/>
</dbReference>
<evidence type="ECO:0000256" key="2">
    <source>
        <dbReference type="ARBA" id="ARBA00022729"/>
    </source>
</evidence>
<dbReference type="PANTHER" id="PTHR35841:SF1">
    <property type="entry name" value="PHOSPHONATES-BINDING PERIPLASMIC PROTEIN"/>
    <property type="match status" value="1"/>
</dbReference>
<comment type="caution">
    <text evidence="3">The sequence shown here is derived from an EMBL/GenBank/DDBJ whole genome shotgun (WGS) entry which is preliminary data.</text>
</comment>
<organism evidence="3 4">
    <name type="scientific">Rhodoferax ferrireducens</name>
    <dbReference type="NCBI Taxonomy" id="192843"/>
    <lineage>
        <taxon>Bacteria</taxon>
        <taxon>Pseudomonadati</taxon>
        <taxon>Pseudomonadota</taxon>
        <taxon>Betaproteobacteria</taxon>
        <taxon>Burkholderiales</taxon>
        <taxon>Comamonadaceae</taxon>
        <taxon>Rhodoferax</taxon>
    </lineage>
</organism>
<reference evidence="3 4" key="1">
    <citation type="submission" date="2023-07" db="EMBL/GenBank/DDBJ databases">
        <title>Sorghum-associated microbial communities from plants grown in Nebraska, USA.</title>
        <authorList>
            <person name="Schachtman D."/>
        </authorList>
    </citation>
    <scope>NUCLEOTIDE SEQUENCE [LARGE SCALE GENOMIC DNA]</scope>
    <source>
        <strain evidence="3 4">BE313</strain>
    </source>
</reference>
<name>A0ABU2CDS5_9BURK</name>
<comment type="similarity">
    <text evidence="1">Belongs to the phosphate/phosphite/phosphonate binding protein family.</text>
</comment>
<dbReference type="PANTHER" id="PTHR35841">
    <property type="entry name" value="PHOSPHONATES-BINDING PERIPLASMIC PROTEIN"/>
    <property type="match status" value="1"/>
</dbReference>
<evidence type="ECO:0000256" key="1">
    <source>
        <dbReference type="ARBA" id="ARBA00007162"/>
    </source>
</evidence>
<dbReference type="Gene3D" id="3.40.190.10">
    <property type="entry name" value="Periplasmic binding protein-like II"/>
    <property type="match status" value="2"/>
</dbReference>
<dbReference type="SUPFAM" id="SSF53850">
    <property type="entry name" value="Periplasmic binding protein-like II"/>
    <property type="match status" value="1"/>
</dbReference>
<dbReference type="Pfam" id="PF12974">
    <property type="entry name" value="Phosphonate-bd"/>
    <property type="match status" value="1"/>
</dbReference>
<dbReference type="Gene3D" id="1.20.58.90">
    <property type="match status" value="1"/>
</dbReference>
<evidence type="ECO:0000313" key="4">
    <source>
        <dbReference type="Proteomes" id="UP001180487"/>
    </source>
</evidence>
<keyword evidence="2" id="KW-0732">Signal</keyword>
<keyword evidence="4" id="KW-1185">Reference proteome</keyword>
<dbReference type="NCBIfam" id="TIGR01098">
    <property type="entry name" value="3A0109s03R"/>
    <property type="match status" value="1"/>
</dbReference>
<accession>A0ABU2CDS5</accession>
<gene>
    <name evidence="3" type="ORF">J2X19_004168</name>
</gene>
<sequence length="334" mass="36667">MLYPRRHIIAGLAAVCTGLRVPAQAQPKTASSTLVFGLISPRAPDETRANWEPFVKRLGLAVGQAMELRVYTSQGDIVKAFAVGEMDIAWMGNVPALDVVESGAGEIFAQMVAQDGSVGYKSILVAHHGVTADSLDQVLQQAKSLRFSDGDPKSTSGYLVPLYFAFHKSGINNAQAIFKSVEVGSHQQNLTKLAQGTVDIATANNEELAFFQRDFPDMARKLKVVWESPLIPQSPLLWKASLPPDLKKSIQKFVTGFGTSKPEEQRILLAVNGLSRFRPSSNRQLVPIADLEMFKTRQAIDNDKTQSASDRQQRINAAIERGSRLELRLKRISP</sequence>
<dbReference type="RefSeq" id="WP_310376137.1">
    <property type="nucleotide sequence ID" value="NZ_JAVDXT010000004.1"/>
</dbReference>
<dbReference type="Proteomes" id="UP001180487">
    <property type="component" value="Unassembled WGS sequence"/>
</dbReference>